<dbReference type="Proteomes" id="UP000308600">
    <property type="component" value="Unassembled WGS sequence"/>
</dbReference>
<sequence length="272" mass="29361">MEGQDATSDVSHTAEWIASFVREVIDAIGPSRFSGVVSDSTGNTRKARGLLNHEIPTLLPLADICHHLGNTIKDIVSLAHFKPVIGPLRKTITKFHKSHIGTAELTTARRELRIVGGGLEAIGKTRFGTLILSARALQRNIPAIKRVVEQGRFDLGDLAENFQEVLSQTTADFQIGLSHLVNIGNPAIKALTVLEANEATAADTYIFWHAVLSSTLEAASKANLPSVVQLQISKILNHRHNQIMGGGNLSSALYVVAAYLHPGVRYSSLLSP</sequence>
<gene>
    <name evidence="1" type="ORF">BDN72DRAFT_933920</name>
</gene>
<evidence type="ECO:0000313" key="2">
    <source>
        <dbReference type="Proteomes" id="UP000308600"/>
    </source>
</evidence>
<protein>
    <submittedName>
        <fullName evidence="1">Uncharacterized protein</fullName>
    </submittedName>
</protein>
<accession>A0ACD3A8C3</accession>
<keyword evidence="2" id="KW-1185">Reference proteome</keyword>
<organism evidence="1 2">
    <name type="scientific">Pluteus cervinus</name>
    <dbReference type="NCBI Taxonomy" id="181527"/>
    <lineage>
        <taxon>Eukaryota</taxon>
        <taxon>Fungi</taxon>
        <taxon>Dikarya</taxon>
        <taxon>Basidiomycota</taxon>
        <taxon>Agaricomycotina</taxon>
        <taxon>Agaricomycetes</taxon>
        <taxon>Agaricomycetidae</taxon>
        <taxon>Agaricales</taxon>
        <taxon>Pluteineae</taxon>
        <taxon>Pluteaceae</taxon>
        <taxon>Pluteus</taxon>
    </lineage>
</organism>
<reference evidence="1 2" key="1">
    <citation type="journal article" date="2019" name="Nat. Ecol. Evol.">
        <title>Megaphylogeny resolves global patterns of mushroom evolution.</title>
        <authorList>
            <person name="Varga T."/>
            <person name="Krizsan K."/>
            <person name="Foldi C."/>
            <person name="Dima B."/>
            <person name="Sanchez-Garcia M."/>
            <person name="Sanchez-Ramirez S."/>
            <person name="Szollosi G.J."/>
            <person name="Szarkandi J.G."/>
            <person name="Papp V."/>
            <person name="Albert L."/>
            <person name="Andreopoulos W."/>
            <person name="Angelini C."/>
            <person name="Antonin V."/>
            <person name="Barry K.W."/>
            <person name="Bougher N.L."/>
            <person name="Buchanan P."/>
            <person name="Buyck B."/>
            <person name="Bense V."/>
            <person name="Catcheside P."/>
            <person name="Chovatia M."/>
            <person name="Cooper J."/>
            <person name="Damon W."/>
            <person name="Desjardin D."/>
            <person name="Finy P."/>
            <person name="Geml J."/>
            <person name="Haridas S."/>
            <person name="Hughes K."/>
            <person name="Justo A."/>
            <person name="Karasinski D."/>
            <person name="Kautmanova I."/>
            <person name="Kiss B."/>
            <person name="Kocsube S."/>
            <person name="Kotiranta H."/>
            <person name="LaButti K.M."/>
            <person name="Lechner B.E."/>
            <person name="Liimatainen K."/>
            <person name="Lipzen A."/>
            <person name="Lukacs Z."/>
            <person name="Mihaltcheva S."/>
            <person name="Morgado L.N."/>
            <person name="Niskanen T."/>
            <person name="Noordeloos M.E."/>
            <person name="Ohm R.A."/>
            <person name="Ortiz-Santana B."/>
            <person name="Ovrebo C."/>
            <person name="Racz N."/>
            <person name="Riley R."/>
            <person name="Savchenko A."/>
            <person name="Shiryaev A."/>
            <person name="Soop K."/>
            <person name="Spirin V."/>
            <person name="Szebenyi C."/>
            <person name="Tomsovsky M."/>
            <person name="Tulloss R.E."/>
            <person name="Uehling J."/>
            <person name="Grigoriev I.V."/>
            <person name="Vagvolgyi C."/>
            <person name="Papp T."/>
            <person name="Martin F.M."/>
            <person name="Miettinen O."/>
            <person name="Hibbett D.S."/>
            <person name="Nagy L.G."/>
        </authorList>
    </citation>
    <scope>NUCLEOTIDE SEQUENCE [LARGE SCALE GENOMIC DNA]</scope>
    <source>
        <strain evidence="1 2">NL-1719</strain>
    </source>
</reference>
<dbReference type="EMBL" id="ML208621">
    <property type="protein sequence ID" value="TFK61891.1"/>
    <property type="molecule type" value="Genomic_DNA"/>
</dbReference>
<proteinExistence type="predicted"/>
<name>A0ACD3A8C3_9AGAR</name>
<evidence type="ECO:0000313" key="1">
    <source>
        <dbReference type="EMBL" id="TFK61891.1"/>
    </source>
</evidence>